<dbReference type="NCBIfam" id="TIGR02401">
    <property type="entry name" value="trehalose_TreY"/>
    <property type="match status" value="1"/>
</dbReference>
<dbReference type="CDD" id="cd11336">
    <property type="entry name" value="AmyAc_MTSase"/>
    <property type="match status" value="1"/>
</dbReference>
<evidence type="ECO:0000259" key="1">
    <source>
        <dbReference type="SMART" id="SM00642"/>
    </source>
</evidence>
<dbReference type="Gene3D" id="1.10.150.200">
    <property type="entry name" value="Maltooligosyl trehalose synthase, domain 3"/>
    <property type="match status" value="1"/>
</dbReference>
<evidence type="ECO:0000313" key="2">
    <source>
        <dbReference type="EMBL" id="UOK72770.1"/>
    </source>
</evidence>
<protein>
    <submittedName>
        <fullName evidence="2">Malto-oligosyltrehalose synthase</fullName>
    </submittedName>
</protein>
<dbReference type="InterPro" id="IPR006047">
    <property type="entry name" value="GH13_cat_dom"/>
</dbReference>
<dbReference type="GO" id="GO:0047470">
    <property type="term" value="F:(1,4)-alpha-D-glucan 1-alpha-D-glucosylmutase activity"/>
    <property type="evidence" value="ECO:0007669"/>
    <property type="project" value="TreeGrafter"/>
</dbReference>
<dbReference type="InterPro" id="IPR012767">
    <property type="entry name" value="Trehalose_TreY"/>
</dbReference>
<gene>
    <name evidence="2" type="primary">treY</name>
    <name evidence="2" type="ORF">K9D25_08750</name>
</gene>
<name>A0A9E7D6Y1_9HYPH</name>
<dbReference type="EMBL" id="CP083239">
    <property type="protein sequence ID" value="UOK72770.1"/>
    <property type="molecule type" value="Genomic_DNA"/>
</dbReference>
<dbReference type="InterPro" id="IPR013797">
    <property type="entry name" value="Maltooligo_trehalose_synth_4"/>
</dbReference>
<dbReference type="GO" id="GO:0030980">
    <property type="term" value="P:alpha-glucan catabolic process"/>
    <property type="evidence" value="ECO:0007669"/>
    <property type="project" value="TreeGrafter"/>
</dbReference>
<dbReference type="Gene3D" id="1.10.10.470">
    <property type="entry name" value="Maltooligosyl trehalose synthase, domain 4"/>
    <property type="match status" value="1"/>
</dbReference>
<sequence length="838" mass="91256">MNPPLRATYRLQFHRGFTFADAEGLVPYLAELGISHLYASPITMAVPGSTHGYDVADPTRINLELGGEEGFARLAAALVERGMGVLLDIVPNHMAASSHNPFWNDMLEGGPGSPAARVFDVKWESGRLLLPLLGDPLKATWEAGSLSLEADYALGRINVAYADHRFPLRATSVAALLRAAGLEAAAAAFERVEASPSDAGLGAARVVFTGLGDSERGALDSVLAQADLASLLEDQHWRLAWWRTAAHDLNYRRFFNITDLAGVRVEDPEVFDLVHRLPLDLIARGLVHGLRIDHIDGLVDPAGYCDRLRAAVGADVPLLVEKILEPGEVLRPWPIEGTTGYERLNDINALCVDPEGYRRFEEALRTRHLLIGALPERLADAKRQVLEASLKAEVDILATLAREGLDAAMQAGDLTDTAIRDAVVALLAHCPVYRSYATPQGHAPEDVAIWEEIRARIEANENPLTAAAATLLLQRVEHPERPSDHEFRSRFQQLSGPAMAKGFEDTELYRYPVLLCANEVGGSLNHPARTAAEMHALNAARAQAGLSDLIPLATHDTKRGPGPRARLAALSHQPAHWLAFTEEARELVAPLLREEAGMAMPDPLDAHMILQTLVSAWPISAERMAGYITKALREAKRHSNWETPNAPYEEACLAFAAGLIEAPEAAGFRARMEALLAEIAPAGRLVGLTQLILQHTLPGTPDLYQGTEFRDFSLVDPDNRRPVDWAARQAALHGEDTSEAGDAEYFRLTRALLALRQRNGALTGGDYRPLDMASGRVGWFGFERRRGEEAVRVVVPTRLPADVGEAKVPGDFIAPGWRVLDALGPDAPFLIAERGAAR</sequence>
<dbReference type="RefSeq" id="WP_244450467.1">
    <property type="nucleotide sequence ID" value="NZ_CP083239.1"/>
</dbReference>
<dbReference type="Gene3D" id="3.20.20.80">
    <property type="entry name" value="Glycosidases"/>
    <property type="match status" value="1"/>
</dbReference>
<dbReference type="Gene3D" id="3.30.1590.10">
    <property type="entry name" value="Maltooligosyl trehalose synthase, domain 2"/>
    <property type="match status" value="1"/>
</dbReference>
<dbReference type="Pfam" id="PF00128">
    <property type="entry name" value="Alpha-amylase"/>
    <property type="match status" value="1"/>
</dbReference>
<dbReference type="SUPFAM" id="SSF51445">
    <property type="entry name" value="(Trans)glycosidases"/>
    <property type="match status" value="1"/>
</dbReference>
<dbReference type="KEGG" id="apol:K9D25_08750"/>
<dbReference type="PANTHER" id="PTHR10357:SF216">
    <property type="entry name" value="MALTOOLIGOSYL TREHALOSE SYNTHASE-RELATED"/>
    <property type="match status" value="1"/>
</dbReference>
<accession>A0A9E7D6Y1</accession>
<dbReference type="GO" id="GO:0005992">
    <property type="term" value="P:trehalose biosynthetic process"/>
    <property type="evidence" value="ECO:0007669"/>
    <property type="project" value="TreeGrafter"/>
</dbReference>
<proteinExistence type="predicted"/>
<dbReference type="Proteomes" id="UP000831684">
    <property type="component" value="Chromosome"/>
</dbReference>
<dbReference type="PANTHER" id="PTHR10357">
    <property type="entry name" value="ALPHA-AMYLASE FAMILY MEMBER"/>
    <property type="match status" value="1"/>
</dbReference>
<dbReference type="SMART" id="SM00642">
    <property type="entry name" value="Aamy"/>
    <property type="match status" value="1"/>
</dbReference>
<evidence type="ECO:0000313" key="3">
    <source>
        <dbReference type="Proteomes" id="UP000831684"/>
    </source>
</evidence>
<reference evidence="2" key="1">
    <citation type="submission" date="2021-09" db="EMBL/GenBank/DDBJ databases">
        <title>Network and meta-omics reveal the key degrader and cooperation patterns in an efficient 1,4-dioxane-degrading microbial community.</title>
        <authorList>
            <person name="Dai C."/>
        </authorList>
    </citation>
    <scope>NUCLEOTIDE SEQUENCE</scope>
    <source>
        <strain evidence="2">ZM13</strain>
    </source>
</reference>
<dbReference type="AlphaFoldDB" id="A0A9E7D6Y1"/>
<dbReference type="InterPro" id="IPR017853">
    <property type="entry name" value="GH"/>
</dbReference>
<organism evidence="2 3">
    <name type="scientific">Ancylobacter polymorphus</name>
    <dbReference type="NCBI Taxonomy" id="223390"/>
    <lineage>
        <taxon>Bacteria</taxon>
        <taxon>Pseudomonadati</taxon>
        <taxon>Pseudomonadota</taxon>
        <taxon>Alphaproteobacteria</taxon>
        <taxon>Hyphomicrobiales</taxon>
        <taxon>Xanthobacteraceae</taxon>
        <taxon>Ancylobacter</taxon>
    </lineage>
</organism>
<feature type="domain" description="Glycosyl hydrolase family 13 catalytic" evidence="1">
    <location>
        <begin position="13"/>
        <end position="756"/>
    </location>
</feature>